<dbReference type="EMBL" id="GGEC01007667">
    <property type="protein sequence ID" value="MBW88150.1"/>
    <property type="molecule type" value="Transcribed_RNA"/>
</dbReference>
<name>A0A2P2J3V1_RHIMU</name>
<accession>A0A2P2J3V1</accession>
<organism evidence="2">
    <name type="scientific">Rhizophora mucronata</name>
    <name type="common">Asiatic mangrove</name>
    <dbReference type="NCBI Taxonomy" id="61149"/>
    <lineage>
        <taxon>Eukaryota</taxon>
        <taxon>Viridiplantae</taxon>
        <taxon>Streptophyta</taxon>
        <taxon>Embryophyta</taxon>
        <taxon>Tracheophyta</taxon>
        <taxon>Spermatophyta</taxon>
        <taxon>Magnoliopsida</taxon>
        <taxon>eudicotyledons</taxon>
        <taxon>Gunneridae</taxon>
        <taxon>Pentapetalae</taxon>
        <taxon>rosids</taxon>
        <taxon>fabids</taxon>
        <taxon>Malpighiales</taxon>
        <taxon>Rhizophoraceae</taxon>
        <taxon>Rhizophora</taxon>
    </lineage>
</organism>
<feature type="compositionally biased region" description="Basic residues" evidence="1">
    <location>
        <begin position="1"/>
        <end position="10"/>
    </location>
</feature>
<evidence type="ECO:0000313" key="2">
    <source>
        <dbReference type="EMBL" id="MBW88149.1"/>
    </source>
</evidence>
<feature type="region of interest" description="Disordered" evidence="1">
    <location>
        <begin position="1"/>
        <end position="20"/>
    </location>
</feature>
<dbReference type="AlphaFoldDB" id="A0A2P2J3V1"/>
<dbReference type="EMBL" id="GGEC01007666">
    <property type="protein sequence ID" value="MBW88149.1"/>
    <property type="molecule type" value="Transcribed_RNA"/>
</dbReference>
<reference evidence="2" key="1">
    <citation type="submission" date="2018-02" db="EMBL/GenBank/DDBJ databases">
        <title>Rhizophora mucronata_Transcriptome.</title>
        <authorList>
            <person name="Meera S.P."/>
            <person name="Sreeshan A."/>
            <person name="Augustine A."/>
        </authorList>
    </citation>
    <scope>NUCLEOTIDE SEQUENCE</scope>
    <source>
        <tissue evidence="2">Leaf</tissue>
    </source>
</reference>
<proteinExistence type="predicted"/>
<sequence length="53" mass="6403">MGKKTWKTTRHPNYQMEKGNMGKISPFVHRMLKKEASWGQKQQKMHWCCPFHV</sequence>
<evidence type="ECO:0000256" key="1">
    <source>
        <dbReference type="SAM" id="MobiDB-lite"/>
    </source>
</evidence>
<protein>
    <submittedName>
        <fullName evidence="2">Villin-4-like</fullName>
    </submittedName>
</protein>